<reference evidence="10" key="1">
    <citation type="submission" date="2021-01" db="EMBL/GenBank/DDBJ databases">
        <title>Adiantum capillus-veneris genome.</title>
        <authorList>
            <person name="Fang Y."/>
            <person name="Liao Q."/>
        </authorList>
    </citation>
    <scope>NUCLEOTIDE SEQUENCE</scope>
    <source>
        <strain evidence="10">H3</strain>
        <tissue evidence="10">Leaf</tissue>
    </source>
</reference>
<comment type="caution">
    <text evidence="10">The sequence shown here is derived from an EMBL/GenBank/DDBJ whole genome shotgun (WGS) entry which is preliminary data.</text>
</comment>
<dbReference type="AlphaFoldDB" id="A0A9D4UKS5"/>
<evidence type="ECO:0000256" key="3">
    <source>
        <dbReference type="ARBA" id="ARBA00005227"/>
    </source>
</evidence>
<dbReference type="EMBL" id="JABFUD020000015">
    <property type="protein sequence ID" value="KAI5069312.1"/>
    <property type="molecule type" value="Genomic_DNA"/>
</dbReference>
<sequence length="492" mass="56112">MRAFHLLCFGYLLGSLHWQFAVASASDHKYVKGDPVPLYANKVGPFQNPSETYRYFDLPFCPPAHVTEKTEGLGEILNGDRLVDAKYELHFEVDKELQSLCQKTLSIEDVRTFREAVKQDYYFQMYYDDLPIWGFVGTKDNRIEGHGIKYFLYTHLYFEVLYNEDRVIEISVATDSDTADITEDKEVEVEFKYSVKWKMTEKPFESRMEKYSKYSFLPQHLEIHWFSIINSCVTVLLLTGFLATILMRVLKNDFLKYSRDEETADDQEETGWKYIHGDVFRFPSHKSLFCAVLGSGTQLLTLAIFIFVLALVGVFYPYNRGALFSALVIIYALTSGIAGYNAGSYYRQMEGIHWVRNLILTGFLFCGPFFLTFCFLNTVAIAYNSTAALPFGTIMVILLIWALVTSPLLVLGGIVGKNSREEFQAPCQTTKFPREIPQLPWTINGGGDLCCVEAQPECLSSATAFTIISHGTAGFRASLLFVRHIYRSIKCE</sequence>
<comment type="subcellular location">
    <subcellularLocation>
        <location evidence="1">Endosome membrane</location>
        <topology evidence="1">Multi-pass membrane protein</topology>
    </subcellularLocation>
    <subcellularLocation>
        <location evidence="2">Golgi apparatus membrane</location>
        <topology evidence="2">Multi-pass membrane protein</topology>
    </subcellularLocation>
</comment>
<feature type="transmembrane region" description="Helical" evidence="9">
    <location>
        <begin position="322"/>
        <end position="346"/>
    </location>
</feature>
<protein>
    <recommendedName>
        <fullName evidence="9">Transmembrane 9 superfamily member</fullName>
    </recommendedName>
</protein>
<dbReference type="Pfam" id="PF02990">
    <property type="entry name" value="EMP70"/>
    <property type="match status" value="1"/>
</dbReference>
<evidence type="ECO:0000256" key="2">
    <source>
        <dbReference type="ARBA" id="ARBA00004653"/>
    </source>
</evidence>
<evidence type="ECO:0000256" key="4">
    <source>
        <dbReference type="ARBA" id="ARBA00022692"/>
    </source>
</evidence>
<keyword evidence="11" id="KW-1185">Reference proteome</keyword>
<keyword evidence="7 9" id="KW-1133">Transmembrane helix</keyword>
<feature type="transmembrane region" description="Helical" evidence="9">
    <location>
        <begin position="358"/>
        <end position="383"/>
    </location>
</feature>
<proteinExistence type="inferred from homology"/>
<keyword evidence="8 9" id="KW-0472">Membrane</keyword>
<accession>A0A9D4UKS5</accession>
<feature type="transmembrane region" description="Helical" evidence="9">
    <location>
        <begin position="225"/>
        <end position="250"/>
    </location>
</feature>
<feature type="chain" id="PRO_5039755294" description="Transmembrane 9 superfamily member" evidence="9">
    <location>
        <begin position="24"/>
        <end position="492"/>
    </location>
</feature>
<evidence type="ECO:0000256" key="6">
    <source>
        <dbReference type="ARBA" id="ARBA00022753"/>
    </source>
</evidence>
<feature type="transmembrane region" description="Helical" evidence="9">
    <location>
        <begin position="288"/>
        <end position="316"/>
    </location>
</feature>
<organism evidence="10 11">
    <name type="scientific">Adiantum capillus-veneris</name>
    <name type="common">Maidenhair fern</name>
    <dbReference type="NCBI Taxonomy" id="13818"/>
    <lineage>
        <taxon>Eukaryota</taxon>
        <taxon>Viridiplantae</taxon>
        <taxon>Streptophyta</taxon>
        <taxon>Embryophyta</taxon>
        <taxon>Tracheophyta</taxon>
        <taxon>Polypodiopsida</taxon>
        <taxon>Polypodiidae</taxon>
        <taxon>Polypodiales</taxon>
        <taxon>Pteridineae</taxon>
        <taxon>Pteridaceae</taxon>
        <taxon>Vittarioideae</taxon>
        <taxon>Adiantum</taxon>
    </lineage>
</organism>
<name>A0A9D4UKS5_ADICA</name>
<feature type="transmembrane region" description="Helical" evidence="9">
    <location>
        <begin position="389"/>
        <end position="411"/>
    </location>
</feature>
<evidence type="ECO:0000256" key="9">
    <source>
        <dbReference type="RuleBase" id="RU363079"/>
    </source>
</evidence>
<evidence type="ECO:0000256" key="8">
    <source>
        <dbReference type="ARBA" id="ARBA00023136"/>
    </source>
</evidence>
<dbReference type="GO" id="GO:0072657">
    <property type="term" value="P:protein localization to membrane"/>
    <property type="evidence" value="ECO:0007669"/>
    <property type="project" value="TreeGrafter"/>
</dbReference>
<dbReference type="GO" id="GO:0000139">
    <property type="term" value="C:Golgi membrane"/>
    <property type="evidence" value="ECO:0007669"/>
    <property type="project" value="UniProtKB-SubCell"/>
</dbReference>
<evidence type="ECO:0000313" key="11">
    <source>
        <dbReference type="Proteomes" id="UP000886520"/>
    </source>
</evidence>
<gene>
    <name evidence="10" type="ORF">GOP47_0015613</name>
</gene>
<evidence type="ECO:0000256" key="7">
    <source>
        <dbReference type="ARBA" id="ARBA00022989"/>
    </source>
</evidence>
<evidence type="ECO:0000256" key="5">
    <source>
        <dbReference type="ARBA" id="ARBA00022729"/>
    </source>
</evidence>
<dbReference type="GO" id="GO:0010008">
    <property type="term" value="C:endosome membrane"/>
    <property type="evidence" value="ECO:0007669"/>
    <property type="project" value="UniProtKB-SubCell"/>
</dbReference>
<dbReference type="Proteomes" id="UP000886520">
    <property type="component" value="Chromosome 15"/>
</dbReference>
<keyword evidence="5 9" id="KW-0732">Signal</keyword>
<comment type="similarity">
    <text evidence="3 9">Belongs to the nonaspanin (TM9SF) (TC 9.A.2) family.</text>
</comment>
<dbReference type="InterPro" id="IPR004240">
    <property type="entry name" value="EMP70"/>
</dbReference>
<dbReference type="PANTHER" id="PTHR10766">
    <property type="entry name" value="TRANSMEMBRANE 9 SUPERFAMILY PROTEIN"/>
    <property type="match status" value="1"/>
</dbReference>
<comment type="caution">
    <text evidence="9">Lacks conserved residue(s) required for the propagation of feature annotation.</text>
</comment>
<evidence type="ECO:0000313" key="10">
    <source>
        <dbReference type="EMBL" id="KAI5069312.1"/>
    </source>
</evidence>
<keyword evidence="6" id="KW-0967">Endosome</keyword>
<dbReference type="OrthoDB" id="1666796at2759"/>
<keyword evidence="4 9" id="KW-0812">Transmembrane</keyword>
<feature type="signal peptide" evidence="9">
    <location>
        <begin position="1"/>
        <end position="23"/>
    </location>
</feature>
<evidence type="ECO:0000256" key="1">
    <source>
        <dbReference type="ARBA" id="ARBA00004337"/>
    </source>
</evidence>
<dbReference type="PANTHER" id="PTHR10766:SF168">
    <property type="entry name" value="TRANSMEMBRANE 9 SUPERFAMILY MEMBER"/>
    <property type="match status" value="1"/>
</dbReference>